<dbReference type="PaxDb" id="29760-VIT_01s0127g00570.t01"/>
<dbReference type="AlphaFoldDB" id="F6HHU8"/>
<gene>
    <name evidence="1" type="ordered locus">VIT_01s0127g00570</name>
</gene>
<organism evidence="1 2">
    <name type="scientific">Vitis vinifera</name>
    <name type="common">Grape</name>
    <dbReference type="NCBI Taxonomy" id="29760"/>
    <lineage>
        <taxon>Eukaryota</taxon>
        <taxon>Viridiplantae</taxon>
        <taxon>Streptophyta</taxon>
        <taxon>Embryophyta</taxon>
        <taxon>Tracheophyta</taxon>
        <taxon>Spermatophyta</taxon>
        <taxon>Magnoliopsida</taxon>
        <taxon>eudicotyledons</taxon>
        <taxon>Gunneridae</taxon>
        <taxon>Pentapetalae</taxon>
        <taxon>rosids</taxon>
        <taxon>Vitales</taxon>
        <taxon>Vitaceae</taxon>
        <taxon>Viteae</taxon>
        <taxon>Vitis</taxon>
    </lineage>
</organism>
<dbReference type="STRING" id="29760.F6HHU8"/>
<proteinExistence type="predicted"/>
<reference evidence="2" key="1">
    <citation type="journal article" date="2007" name="Nature">
        <title>The grapevine genome sequence suggests ancestral hexaploidization in major angiosperm phyla.</title>
        <authorList>
            <consortium name="The French-Italian Public Consortium for Grapevine Genome Characterization."/>
            <person name="Jaillon O."/>
            <person name="Aury J.-M."/>
            <person name="Noel B."/>
            <person name="Policriti A."/>
            <person name="Clepet C."/>
            <person name="Casagrande A."/>
            <person name="Choisne N."/>
            <person name="Aubourg S."/>
            <person name="Vitulo N."/>
            <person name="Jubin C."/>
            <person name="Vezzi A."/>
            <person name="Legeai F."/>
            <person name="Hugueney P."/>
            <person name="Dasilva C."/>
            <person name="Horner D."/>
            <person name="Mica E."/>
            <person name="Jublot D."/>
            <person name="Poulain J."/>
            <person name="Bruyere C."/>
            <person name="Billault A."/>
            <person name="Segurens B."/>
            <person name="Gouyvenoux M."/>
            <person name="Ugarte E."/>
            <person name="Cattonaro F."/>
            <person name="Anthouard V."/>
            <person name="Vico V."/>
            <person name="Del Fabbro C."/>
            <person name="Alaux M."/>
            <person name="Di Gaspero G."/>
            <person name="Dumas V."/>
            <person name="Felice N."/>
            <person name="Paillard S."/>
            <person name="Juman I."/>
            <person name="Moroldo M."/>
            <person name="Scalabrin S."/>
            <person name="Canaguier A."/>
            <person name="Le Clainche I."/>
            <person name="Malacrida G."/>
            <person name="Durand E."/>
            <person name="Pesole G."/>
            <person name="Laucou V."/>
            <person name="Chatelet P."/>
            <person name="Merdinoglu D."/>
            <person name="Delledonne M."/>
            <person name="Pezzotti M."/>
            <person name="Lecharny A."/>
            <person name="Scarpelli C."/>
            <person name="Artiguenave F."/>
            <person name="Pe M.E."/>
            <person name="Valle G."/>
            <person name="Morgante M."/>
            <person name="Caboche M."/>
            <person name="Adam-Blondon A.-F."/>
            <person name="Weissenbach J."/>
            <person name="Quetier F."/>
            <person name="Wincker P."/>
        </authorList>
    </citation>
    <scope>NUCLEOTIDE SEQUENCE [LARGE SCALE GENOMIC DNA]</scope>
    <source>
        <strain evidence="2">cv. Pinot noir / PN40024</strain>
    </source>
</reference>
<protein>
    <submittedName>
        <fullName evidence="1">Uncharacterized protein</fullName>
    </submittedName>
</protein>
<evidence type="ECO:0000313" key="2">
    <source>
        <dbReference type="Proteomes" id="UP000009183"/>
    </source>
</evidence>
<accession>F6HHU8</accession>
<keyword evidence="2" id="KW-1185">Reference proteome</keyword>
<dbReference type="EMBL" id="FN595761">
    <property type="protein sequence ID" value="CCB51785.1"/>
    <property type="molecule type" value="Genomic_DNA"/>
</dbReference>
<dbReference type="HOGENOM" id="CLU_2578726_0_0_1"/>
<evidence type="ECO:0000313" key="1">
    <source>
        <dbReference type="EMBL" id="CCB51785.1"/>
    </source>
</evidence>
<name>F6HHU8_VITVI</name>
<sequence length="81" mass="9483">MAKGVDLKGGKIQDLLFQILEQEEDVMIKQGAQSRESRLMASRRNGQCLQYQLDGMDIPIRRRCIILQQESDWSQVLFEWL</sequence>
<dbReference type="InParanoid" id="F6HHU8"/>
<dbReference type="Proteomes" id="UP000009183">
    <property type="component" value="Chromosome 1"/>
</dbReference>